<dbReference type="Proteomes" id="UP001066276">
    <property type="component" value="Chromosome 9"/>
</dbReference>
<feature type="compositionally biased region" description="Polar residues" evidence="1">
    <location>
        <begin position="1"/>
        <end position="11"/>
    </location>
</feature>
<evidence type="ECO:0000313" key="2">
    <source>
        <dbReference type="EMBL" id="KAJ1108462.1"/>
    </source>
</evidence>
<evidence type="ECO:0000256" key="1">
    <source>
        <dbReference type="SAM" id="MobiDB-lite"/>
    </source>
</evidence>
<name>A0AAV7MXW2_PLEWA</name>
<protein>
    <submittedName>
        <fullName evidence="2">Uncharacterized protein</fullName>
    </submittedName>
</protein>
<feature type="compositionally biased region" description="Basic and acidic residues" evidence="1">
    <location>
        <begin position="18"/>
        <end position="36"/>
    </location>
</feature>
<dbReference type="AlphaFoldDB" id="A0AAV7MXW2"/>
<feature type="region of interest" description="Disordered" evidence="1">
    <location>
        <begin position="1"/>
        <end position="36"/>
    </location>
</feature>
<reference evidence="2" key="1">
    <citation type="journal article" date="2022" name="bioRxiv">
        <title>Sequencing and chromosome-scale assembly of the giantPleurodeles waltlgenome.</title>
        <authorList>
            <person name="Brown T."/>
            <person name="Elewa A."/>
            <person name="Iarovenko S."/>
            <person name="Subramanian E."/>
            <person name="Araus A.J."/>
            <person name="Petzold A."/>
            <person name="Susuki M."/>
            <person name="Suzuki K.-i.T."/>
            <person name="Hayashi T."/>
            <person name="Toyoda A."/>
            <person name="Oliveira C."/>
            <person name="Osipova E."/>
            <person name="Leigh N.D."/>
            <person name="Simon A."/>
            <person name="Yun M.H."/>
        </authorList>
    </citation>
    <scope>NUCLEOTIDE SEQUENCE</scope>
    <source>
        <strain evidence="2">20211129_DDA</strain>
        <tissue evidence="2">Liver</tissue>
    </source>
</reference>
<comment type="caution">
    <text evidence="2">The sequence shown here is derived from an EMBL/GenBank/DDBJ whole genome shotgun (WGS) entry which is preliminary data.</text>
</comment>
<evidence type="ECO:0000313" key="3">
    <source>
        <dbReference type="Proteomes" id="UP001066276"/>
    </source>
</evidence>
<dbReference type="EMBL" id="JANPWB010000013">
    <property type="protein sequence ID" value="KAJ1108462.1"/>
    <property type="molecule type" value="Genomic_DNA"/>
</dbReference>
<gene>
    <name evidence="2" type="ORF">NDU88_005838</name>
</gene>
<feature type="region of interest" description="Disordered" evidence="1">
    <location>
        <begin position="177"/>
        <end position="230"/>
    </location>
</feature>
<organism evidence="2 3">
    <name type="scientific">Pleurodeles waltl</name>
    <name type="common">Iberian ribbed newt</name>
    <dbReference type="NCBI Taxonomy" id="8319"/>
    <lineage>
        <taxon>Eukaryota</taxon>
        <taxon>Metazoa</taxon>
        <taxon>Chordata</taxon>
        <taxon>Craniata</taxon>
        <taxon>Vertebrata</taxon>
        <taxon>Euteleostomi</taxon>
        <taxon>Amphibia</taxon>
        <taxon>Batrachia</taxon>
        <taxon>Caudata</taxon>
        <taxon>Salamandroidea</taxon>
        <taxon>Salamandridae</taxon>
        <taxon>Pleurodelinae</taxon>
        <taxon>Pleurodeles</taxon>
    </lineage>
</organism>
<keyword evidence="3" id="KW-1185">Reference proteome</keyword>
<accession>A0AAV7MXW2</accession>
<sequence>MGGSSDTSYEGQGTGKEVPTREYETEAQGYKDNKMEFDYMEDSPEEGAIIEGESNKEEEQGEVLRGVANIVCRIMLQGKVKQQQAATERTASGTLARWQASRRALLLTPGKTRQVGNGEHERSEFGCGGSLDEIRLRHGTYVKDTGVGPDKKAKRRVCRYRSRRHRQGGRSMVWMQRKAEKARTGVGVQSRALTGKKGFEGRLPAGSLSPADTVGRQRSQTTGLSLGYIH</sequence>
<proteinExistence type="predicted"/>